<name>A0ABY5P283_9ENTE</name>
<reference evidence="1" key="2">
    <citation type="submission" date="2022-08" db="EMBL/GenBank/DDBJ databases">
        <authorList>
            <person name="Poehlein A."/>
            <person name="Guzman J."/>
            <person name="Daniel R."/>
            <person name="Vilcinskas A."/>
        </authorList>
    </citation>
    <scope>NUCLEOTIDE SEQUENCE</scope>
    <source>
        <strain evidence="1">G314FT</strain>
        <plasmid evidence="1">p11</plasmid>
    </source>
</reference>
<geneLocation type="plasmid" evidence="1 2">
    <name>p11</name>
</geneLocation>
<organism evidence="1 2">
    <name type="scientific">Vagococcus luciliae</name>
    <dbReference type="NCBI Taxonomy" id="2920380"/>
    <lineage>
        <taxon>Bacteria</taxon>
        <taxon>Bacillati</taxon>
        <taxon>Bacillota</taxon>
        <taxon>Bacilli</taxon>
        <taxon>Lactobacillales</taxon>
        <taxon>Enterococcaceae</taxon>
        <taxon>Vagococcus</taxon>
    </lineage>
</organism>
<dbReference type="Proteomes" id="UP001058273">
    <property type="component" value="Plasmid p11"/>
</dbReference>
<dbReference type="EMBL" id="CP102452">
    <property type="protein sequence ID" value="UUV99924.1"/>
    <property type="molecule type" value="Genomic_DNA"/>
</dbReference>
<evidence type="ECO:0008006" key="3">
    <source>
        <dbReference type="Google" id="ProtNLM"/>
    </source>
</evidence>
<accession>A0ABY5P283</accession>
<gene>
    <name evidence="1" type="ORF">G314FT_20930</name>
</gene>
<reference evidence="1" key="1">
    <citation type="submission" date="2022-08" db="EMBL/GenBank/DDBJ databases">
        <title>Genome sequence of Vagococcus luciliae DSM 112651.</title>
        <authorList>
            <person name="Juan G."/>
            <person name="Anja P."/>
            <person name="Rolf D."/>
            <person name="Kampfer P."/>
            <person name="Vilcinskas A."/>
        </authorList>
    </citation>
    <scope>NUCLEOTIDE SEQUENCE</scope>
    <source>
        <strain evidence="1">G314FT</strain>
        <plasmid evidence="1">p11</plasmid>
    </source>
</reference>
<protein>
    <recommendedName>
        <fullName evidence="3">Transcriptional regulator</fullName>
    </recommendedName>
</protein>
<keyword evidence="2" id="KW-1185">Reference proteome</keyword>
<evidence type="ECO:0000313" key="1">
    <source>
        <dbReference type="EMBL" id="UUV99924.1"/>
    </source>
</evidence>
<evidence type="ECO:0000313" key="2">
    <source>
        <dbReference type="Proteomes" id="UP001058273"/>
    </source>
</evidence>
<dbReference type="RefSeq" id="WP_257702602.1">
    <property type="nucleotide sequence ID" value="NZ_CP102452.1"/>
</dbReference>
<proteinExistence type="predicted"/>
<keyword evidence="1" id="KW-0614">Plasmid</keyword>
<sequence>MPNTLQTRERAELEQHPYPDAFYHAKIAAKVFEPVEGSPKSKVKNISLGQINAKIDRDVSLSVLEDILSLQKNQVYLLSYIDYDESTSPYFANLYREK</sequence>